<evidence type="ECO:0000259" key="2">
    <source>
        <dbReference type="Pfam" id="PF13205"/>
    </source>
</evidence>
<protein>
    <recommendedName>
        <fullName evidence="2">SbsA Ig-like domain-containing protein</fullName>
    </recommendedName>
</protein>
<feature type="domain" description="SbsA Ig-like" evidence="2">
    <location>
        <begin position="130"/>
        <end position="232"/>
    </location>
</feature>
<dbReference type="InterPro" id="IPR032812">
    <property type="entry name" value="SbsA_Ig"/>
</dbReference>
<organism evidence="3 4">
    <name type="scientific">candidate division TA06 bacterium</name>
    <dbReference type="NCBI Taxonomy" id="2250710"/>
    <lineage>
        <taxon>Bacteria</taxon>
        <taxon>Bacteria division TA06</taxon>
    </lineage>
</organism>
<evidence type="ECO:0000313" key="4">
    <source>
        <dbReference type="Proteomes" id="UP000315525"/>
    </source>
</evidence>
<comment type="caution">
    <text evidence="3">The sequence shown here is derived from an EMBL/GenBank/DDBJ whole genome shotgun (WGS) entry which is preliminary data.</text>
</comment>
<sequence length="356" mass="39306">MLHRIALFFLVLPLICSCGRRGIPPSPDRWAPKLGWAKAADRNHVDLAFTEKMDIVTIQQLNNYMIVDGDDDTLSVLSVSLLANGQIARLTTENQEPVSYTAYVSGVTDQAGNEVRPESRKSFQGSTARDTVRPRVKEIYPRDMSAGVAVDTALCVFFNETMDTSSSSLHAGSIVLLPPPADTSWKWNEQMTSVSVAILSLPSYQSCIYVTKGCKDYSGNRLLRLEKSVFSTLDSIPRGRISGTVTVANASNTYMAVMGVFDSLWTPLFLDFLRDEAGRFSFQYLSDGTYNVAAAKDEDSDGTFDLRGISVSVSVQGSEEHEGVDVRLSRQVSLQENAEEVLLNFYRMNMEDGITD</sequence>
<proteinExistence type="predicted"/>
<dbReference type="AlphaFoldDB" id="A0A523UMM8"/>
<dbReference type="InterPro" id="IPR014755">
    <property type="entry name" value="Cu-Rt/internalin_Ig-like"/>
</dbReference>
<gene>
    <name evidence="3" type="ORF">E3J62_12210</name>
</gene>
<dbReference type="Proteomes" id="UP000315525">
    <property type="component" value="Unassembled WGS sequence"/>
</dbReference>
<name>A0A523UMM8_UNCT6</name>
<dbReference type="Pfam" id="PF13205">
    <property type="entry name" value="Big_5"/>
    <property type="match status" value="1"/>
</dbReference>
<reference evidence="3 4" key="1">
    <citation type="submission" date="2019-03" db="EMBL/GenBank/DDBJ databases">
        <title>Metabolic potential of uncultured bacteria and archaea associated with petroleum seepage in deep-sea sediments.</title>
        <authorList>
            <person name="Dong X."/>
            <person name="Hubert C."/>
        </authorList>
    </citation>
    <scope>NUCLEOTIDE SEQUENCE [LARGE SCALE GENOMIC DNA]</scope>
    <source>
        <strain evidence="3">E44_bin18</strain>
    </source>
</reference>
<keyword evidence="1" id="KW-0732">Signal</keyword>
<accession>A0A523UMM8</accession>
<evidence type="ECO:0000313" key="3">
    <source>
        <dbReference type="EMBL" id="TET43802.1"/>
    </source>
</evidence>
<dbReference type="PROSITE" id="PS51257">
    <property type="entry name" value="PROKAR_LIPOPROTEIN"/>
    <property type="match status" value="1"/>
</dbReference>
<evidence type="ECO:0000256" key="1">
    <source>
        <dbReference type="ARBA" id="ARBA00022729"/>
    </source>
</evidence>
<dbReference type="Gene3D" id="2.60.40.1220">
    <property type="match status" value="1"/>
</dbReference>
<dbReference type="EMBL" id="SOJN01000147">
    <property type="protein sequence ID" value="TET43802.1"/>
    <property type="molecule type" value="Genomic_DNA"/>
</dbReference>